<proteinExistence type="predicted"/>
<organism evidence="2 3">
    <name type="scientific">Aquariibacter albus</name>
    <dbReference type="NCBI Taxonomy" id="2759899"/>
    <lineage>
        <taxon>Bacteria</taxon>
        <taxon>Pseudomonadati</taxon>
        <taxon>Pseudomonadota</taxon>
        <taxon>Betaproteobacteria</taxon>
        <taxon>Burkholderiales</taxon>
        <taxon>Sphaerotilaceae</taxon>
        <taxon>Aquariibacter</taxon>
    </lineage>
</organism>
<name>A0A839HIX6_9BURK</name>
<protein>
    <submittedName>
        <fullName evidence="2">Type II secretion system protein M</fullName>
    </submittedName>
</protein>
<dbReference type="GO" id="GO:0015627">
    <property type="term" value="C:type II protein secretion system complex"/>
    <property type="evidence" value="ECO:0007669"/>
    <property type="project" value="InterPro"/>
</dbReference>
<evidence type="ECO:0000313" key="3">
    <source>
        <dbReference type="Proteomes" id="UP000586093"/>
    </source>
</evidence>
<dbReference type="InterPro" id="IPR007690">
    <property type="entry name" value="T2SS_GspM"/>
</dbReference>
<keyword evidence="1" id="KW-1133">Transmembrane helix</keyword>
<reference evidence="2 3" key="1">
    <citation type="submission" date="2020-08" db="EMBL/GenBank/DDBJ databases">
        <title>Aquariorum lacteus gen. nov., sp. nov., a new member of the family Comamonadaceae, isolated from freshwater aquarium.</title>
        <authorList>
            <person name="Chun S.-J."/>
        </authorList>
    </citation>
    <scope>NUCLEOTIDE SEQUENCE [LARGE SCALE GENOMIC DNA]</scope>
    <source>
        <strain evidence="2 3">SJAQ100</strain>
    </source>
</reference>
<dbReference type="EMBL" id="JACIVI010000004">
    <property type="protein sequence ID" value="MBB1162587.1"/>
    <property type="molecule type" value="Genomic_DNA"/>
</dbReference>
<dbReference type="AlphaFoldDB" id="A0A839HIX6"/>
<keyword evidence="1" id="KW-0472">Membrane</keyword>
<dbReference type="RefSeq" id="WP_182664677.1">
    <property type="nucleotide sequence ID" value="NZ_JACIVI010000004.1"/>
</dbReference>
<dbReference type="Proteomes" id="UP000586093">
    <property type="component" value="Unassembled WGS sequence"/>
</dbReference>
<sequence>MNPTALRATLRARWAALKPQERQGLGLAAALLGVLLLWSLWLQPTLRTLREAPLQRAALATQLQQMRQQAAEVRSLRERPPLAAGQAEAALQAATAALGAGNRVQMQGDRAVVALQGVSGEALLGWLRELRAGARALPVELKLRRQGELYSGSAVLALPPAP</sequence>
<dbReference type="Pfam" id="PF04612">
    <property type="entry name" value="T2SSM"/>
    <property type="match status" value="1"/>
</dbReference>
<keyword evidence="3" id="KW-1185">Reference proteome</keyword>
<gene>
    <name evidence="2" type="ORF">H4F90_11420</name>
</gene>
<evidence type="ECO:0000256" key="1">
    <source>
        <dbReference type="SAM" id="Phobius"/>
    </source>
</evidence>
<comment type="caution">
    <text evidence="2">The sequence shown here is derived from an EMBL/GenBank/DDBJ whole genome shotgun (WGS) entry which is preliminary data.</text>
</comment>
<feature type="transmembrane region" description="Helical" evidence="1">
    <location>
        <begin position="24"/>
        <end position="42"/>
    </location>
</feature>
<keyword evidence="1" id="KW-0812">Transmembrane</keyword>
<accession>A0A839HIX6</accession>
<dbReference type="GO" id="GO:0015628">
    <property type="term" value="P:protein secretion by the type II secretion system"/>
    <property type="evidence" value="ECO:0007669"/>
    <property type="project" value="InterPro"/>
</dbReference>
<evidence type="ECO:0000313" key="2">
    <source>
        <dbReference type="EMBL" id="MBB1162587.1"/>
    </source>
</evidence>